<comment type="caution">
    <text evidence="1">The sequence shown here is derived from an EMBL/GenBank/DDBJ whole genome shotgun (WGS) entry which is preliminary data.</text>
</comment>
<dbReference type="EMBL" id="JACTNF010000005">
    <property type="protein sequence ID" value="MBO1074267.1"/>
    <property type="molecule type" value="Genomic_DNA"/>
</dbReference>
<keyword evidence="2" id="KW-1185">Reference proteome</keyword>
<accession>A0ABS3KBA2</accession>
<evidence type="ECO:0000313" key="1">
    <source>
        <dbReference type="EMBL" id="MBO1074267.1"/>
    </source>
</evidence>
<gene>
    <name evidence="1" type="ORF">IAI60_06580</name>
</gene>
<name>A0ABS3KBA2_9PROT</name>
<dbReference type="Proteomes" id="UP001518990">
    <property type="component" value="Unassembled WGS sequence"/>
</dbReference>
<dbReference type="RefSeq" id="WP_207445862.1">
    <property type="nucleotide sequence ID" value="NZ_CP061091.1"/>
</dbReference>
<organism evidence="1 2">
    <name type="scientific">Roseomonas marmotae</name>
    <dbReference type="NCBI Taxonomy" id="2768161"/>
    <lineage>
        <taxon>Bacteria</taxon>
        <taxon>Pseudomonadati</taxon>
        <taxon>Pseudomonadota</taxon>
        <taxon>Alphaproteobacteria</taxon>
        <taxon>Acetobacterales</taxon>
        <taxon>Roseomonadaceae</taxon>
        <taxon>Roseomonas</taxon>
    </lineage>
</organism>
<protein>
    <submittedName>
        <fullName evidence="1">Uncharacterized protein</fullName>
    </submittedName>
</protein>
<proteinExistence type="predicted"/>
<sequence>MFRRMFIAPVLRPADRLQMLSRSRQTPAAVIALFESEEIADAALHDLGTEVLQRASAGVRMLTPAPGLREMLYAAGALLVVAD</sequence>
<reference evidence="1 2" key="1">
    <citation type="submission" date="2020-09" db="EMBL/GenBank/DDBJ databases">
        <title>Roseomonas.</title>
        <authorList>
            <person name="Zhu W."/>
        </authorList>
    </citation>
    <scope>NUCLEOTIDE SEQUENCE [LARGE SCALE GENOMIC DNA]</scope>
    <source>
        <strain evidence="1 2">1311</strain>
    </source>
</reference>
<evidence type="ECO:0000313" key="2">
    <source>
        <dbReference type="Proteomes" id="UP001518990"/>
    </source>
</evidence>